<reference evidence="1 2" key="1">
    <citation type="submission" date="2018-06" db="EMBL/GenBank/DDBJ databases">
        <title>Genomic Encyclopedia of Type Strains, Phase IV (KMG-IV): sequencing the most valuable type-strain genomes for metagenomic binning, comparative biology and taxonomic classification.</title>
        <authorList>
            <person name="Goeker M."/>
        </authorList>
    </citation>
    <scope>NUCLEOTIDE SEQUENCE [LARGE SCALE GENOMIC DNA]</scope>
    <source>
        <strain evidence="1 2">DSM 44599</strain>
    </source>
</reference>
<dbReference type="Proteomes" id="UP000252586">
    <property type="component" value="Unassembled WGS sequence"/>
</dbReference>
<name>A0A366DH96_9NOCA</name>
<evidence type="ECO:0000313" key="2">
    <source>
        <dbReference type="Proteomes" id="UP000252586"/>
    </source>
</evidence>
<dbReference type="EMBL" id="QNRE01000007">
    <property type="protein sequence ID" value="RBO89443.1"/>
    <property type="molecule type" value="Genomic_DNA"/>
</dbReference>
<organism evidence="1 2">
    <name type="scientific">Nocardia puris</name>
    <dbReference type="NCBI Taxonomy" id="208602"/>
    <lineage>
        <taxon>Bacteria</taxon>
        <taxon>Bacillati</taxon>
        <taxon>Actinomycetota</taxon>
        <taxon>Actinomycetes</taxon>
        <taxon>Mycobacteriales</taxon>
        <taxon>Nocardiaceae</taxon>
        <taxon>Nocardia</taxon>
    </lineage>
</organism>
<dbReference type="Pfam" id="PF10604">
    <property type="entry name" value="Polyketide_cyc2"/>
    <property type="match status" value="1"/>
</dbReference>
<protein>
    <submittedName>
        <fullName evidence="1">Polyketide cyclase/dehydrase/lipid transport protein</fullName>
    </submittedName>
</protein>
<dbReference type="CDD" id="cd07821">
    <property type="entry name" value="PYR_PYL_RCAR_like"/>
    <property type="match status" value="1"/>
</dbReference>
<dbReference type="AlphaFoldDB" id="A0A366DH96"/>
<evidence type="ECO:0000313" key="1">
    <source>
        <dbReference type="EMBL" id="RBO89443.1"/>
    </source>
</evidence>
<dbReference type="InterPro" id="IPR023393">
    <property type="entry name" value="START-like_dom_sf"/>
</dbReference>
<dbReference type="STRING" id="1210090.GCA_001613185_02036"/>
<dbReference type="SUPFAM" id="SSF55961">
    <property type="entry name" value="Bet v1-like"/>
    <property type="match status" value="1"/>
</dbReference>
<keyword evidence="2" id="KW-1185">Reference proteome</keyword>
<dbReference type="InterPro" id="IPR019587">
    <property type="entry name" value="Polyketide_cyclase/dehydratase"/>
</dbReference>
<accession>A0A366DH96</accession>
<sequence>MVRLVILALVAAAFVAALVALVTALVLRRRAQRVVRNEIAPFPDRTVAELAELRPTFTMTTDVHLDSPPERIWTALEEGAFSWIPFIPGIHYRGADRTPGAVRTLDAVFFAADEQVLRREEHRRLTVVGIRTSVPLFVQSYVADFRLTATSDGGTDLSWTVGGRPALFAFLPLSWTAPFIRPFAKVVLRRLTTAL</sequence>
<dbReference type="Gene3D" id="3.30.530.20">
    <property type="match status" value="1"/>
</dbReference>
<gene>
    <name evidence="1" type="ORF">DFR74_107121</name>
</gene>
<comment type="caution">
    <text evidence="1">The sequence shown here is derived from an EMBL/GenBank/DDBJ whole genome shotgun (WGS) entry which is preliminary data.</text>
</comment>
<dbReference type="RefSeq" id="WP_170160777.1">
    <property type="nucleotide sequence ID" value="NZ_QNRE01000007.1"/>
</dbReference>
<proteinExistence type="predicted"/>